<evidence type="ECO:0000313" key="8">
    <source>
        <dbReference type="Proteomes" id="UP000238823"/>
    </source>
</evidence>
<feature type="domain" description="RNA polymerase sigma-70 region 2" evidence="6">
    <location>
        <begin position="15"/>
        <end position="76"/>
    </location>
</feature>
<evidence type="ECO:0000256" key="5">
    <source>
        <dbReference type="ARBA" id="ARBA00023163"/>
    </source>
</evidence>
<dbReference type="InterPro" id="IPR013324">
    <property type="entry name" value="RNA_pol_sigma_r3/r4-like"/>
</dbReference>
<dbReference type="PANTHER" id="PTHR43133">
    <property type="entry name" value="RNA POLYMERASE ECF-TYPE SIGMA FACTO"/>
    <property type="match status" value="1"/>
</dbReference>
<keyword evidence="5" id="KW-0804">Transcription</keyword>
<dbReference type="Gene3D" id="1.10.1740.10">
    <property type="match status" value="1"/>
</dbReference>
<evidence type="ECO:0000256" key="3">
    <source>
        <dbReference type="ARBA" id="ARBA00023082"/>
    </source>
</evidence>
<dbReference type="RefSeq" id="WP_181233735.1">
    <property type="nucleotide sequence ID" value="NZ_PVNL01000054.1"/>
</dbReference>
<dbReference type="GO" id="GO:0016987">
    <property type="term" value="F:sigma factor activity"/>
    <property type="evidence" value="ECO:0007669"/>
    <property type="project" value="UniProtKB-KW"/>
</dbReference>
<gene>
    <name evidence="7" type="ORF">ENSA7_28680</name>
</gene>
<reference evidence="7 8" key="1">
    <citation type="submission" date="2018-03" db="EMBL/GenBank/DDBJ databases">
        <title>Draft Genome Sequences of the Obligatory Marine Myxobacteria Enhygromyxa salina SWB007.</title>
        <authorList>
            <person name="Poehlein A."/>
            <person name="Moghaddam J.A."/>
            <person name="Harms H."/>
            <person name="Alanjari M."/>
            <person name="Koenig G.M."/>
            <person name="Daniel R."/>
            <person name="Schaeberle T.F."/>
        </authorList>
    </citation>
    <scope>NUCLEOTIDE SEQUENCE [LARGE SCALE GENOMIC DNA]</scope>
    <source>
        <strain evidence="7 8">SWB007</strain>
    </source>
</reference>
<keyword evidence="2" id="KW-0805">Transcription regulation</keyword>
<dbReference type="SUPFAM" id="SSF88659">
    <property type="entry name" value="Sigma3 and sigma4 domains of RNA polymerase sigma factors"/>
    <property type="match status" value="1"/>
</dbReference>
<evidence type="ECO:0000256" key="1">
    <source>
        <dbReference type="ARBA" id="ARBA00010641"/>
    </source>
</evidence>
<dbReference type="Gene3D" id="1.10.10.10">
    <property type="entry name" value="Winged helix-like DNA-binding domain superfamily/Winged helix DNA-binding domain"/>
    <property type="match status" value="1"/>
</dbReference>
<dbReference type="NCBIfam" id="TIGR02937">
    <property type="entry name" value="sigma70-ECF"/>
    <property type="match status" value="1"/>
</dbReference>
<keyword evidence="3" id="KW-0731">Sigma factor</keyword>
<comment type="similarity">
    <text evidence="1">Belongs to the sigma-70 factor family. ECF subfamily.</text>
</comment>
<dbReference type="InterPro" id="IPR007627">
    <property type="entry name" value="RNA_pol_sigma70_r2"/>
</dbReference>
<dbReference type="GO" id="GO:0006352">
    <property type="term" value="P:DNA-templated transcription initiation"/>
    <property type="evidence" value="ECO:0007669"/>
    <property type="project" value="InterPro"/>
</dbReference>
<dbReference type="GO" id="GO:0003677">
    <property type="term" value="F:DNA binding"/>
    <property type="evidence" value="ECO:0007669"/>
    <property type="project" value="UniProtKB-KW"/>
</dbReference>
<evidence type="ECO:0000313" key="7">
    <source>
        <dbReference type="EMBL" id="PRQ07475.1"/>
    </source>
</evidence>
<dbReference type="PANTHER" id="PTHR43133:SF8">
    <property type="entry name" value="RNA POLYMERASE SIGMA FACTOR HI_1459-RELATED"/>
    <property type="match status" value="1"/>
</dbReference>
<dbReference type="InterPro" id="IPR036388">
    <property type="entry name" value="WH-like_DNA-bd_sf"/>
</dbReference>
<protein>
    <submittedName>
        <fullName evidence="7">RNA polymerase sigma factor</fullName>
    </submittedName>
</protein>
<evidence type="ECO:0000259" key="6">
    <source>
        <dbReference type="Pfam" id="PF04542"/>
    </source>
</evidence>
<organism evidence="7 8">
    <name type="scientific">Enhygromyxa salina</name>
    <dbReference type="NCBI Taxonomy" id="215803"/>
    <lineage>
        <taxon>Bacteria</taxon>
        <taxon>Pseudomonadati</taxon>
        <taxon>Myxococcota</taxon>
        <taxon>Polyangia</taxon>
        <taxon>Nannocystales</taxon>
        <taxon>Nannocystaceae</taxon>
        <taxon>Enhygromyxa</taxon>
    </lineage>
</organism>
<accession>A0A2S9YQU4</accession>
<dbReference type="AlphaFoldDB" id="A0A2S9YQU4"/>
<keyword evidence="4" id="KW-0238">DNA-binding</keyword>
<dbReference type="Proteomes" id="UP000238823">
    <property type="component" value="Unassembled WGS sequence"/>
</dbReference>
<proteinExistence type="inferred from homology"/>
<dbReference type="EMBL" id="PVNL01000054">
    <property type="protein sequence ID" value="PRQ07475.1"/>
    <property type="molecule type" value="Genomic_DNA"/>
</dbReference>
<dbReference type="SUPFAM" id="SSF88946">
    <property type="entry name" value="Sigma2 domain of RNA polymerase sigma factors"/>
    <property type="match status" value="1"/>
</dbReference>
<name>A0A2S9YQU4_9BACT</name>
<evidence type="ECO:0000256" key="2">
    <source>
        <dbReference type="ARBA" id="ARBA00023015"/>
    </source>
</evidence>
<sequence>MPKSWNGKVSKSEFTRVNRDLKRYFRRTMPHASAEDLAADTWVRIIRSFEGRCSLRVFAFSVARWTGLDARRKHEREIVTTPLDDVKPVAKGPGPHRVLMLVTDHAMIELAVEQVDEIFRDVLRLWLAGRDNVQIAAELQMNYNTVRSQLHRAQRAVIAALRGKVDVDRAWRTNESVGANLSDVADSYSA</sequence>
<evidence type="ECO:0000256" key="4">
    <source>
        <dbReference type="ARBA" id="ARBA00023125"/>
    </source>
</evidence>
<comment type="caution">
    <text evidence="7">The sequence shown here is derived from an EMBL/GenBank/DDBJ whole genome shotgun (WGS) entry which is preliminary data.</text>
</comment>
<dbReference type="InterPro" id="IPR014284">
    <property type="entry name" value="RNA_pol_sigma-70_dom"/>
</dbReference>
<dbReference type="InterPro" id="IPR013325">
    <property type="entry name" value="RNA_pol_sigma_r2"/>
</dbReference>
<dbReference type="Pfam" id="PF04542">
    <property type="entry name" value="Sigma70_r2"/>
    <property type="match status" value="1"/>
</dbReference>
<dbReference type="InterPro" id="IPR039425">
    <property type="entry name" value="RNA_pol_sigma-70-like"/>
</dbReference>